<evidence type="ECO:0000313" key="2">
    <source>
        <dbReference type="Proteomes" id="UP001165960"/>
    </source>
</evidence>
<keyword evidence="1" id="KW-0808">Transferase</keyword>
<dbReference type="EC" id="2.3.1.1" evidence="1"/>
<proteinExistence type="predicted"/>
<reference evidence="1" key="1">
    <citation type="submission" date="2022-04" db="EMBL/GenBank/DDBJ databases">
        <title>Genome of the entomopathogenic fungus Entomophthora muscae.</title>
        <authorList>
            <person name="Elya C."/>
            <person name="Lovett B.R."/>
            <person name="Lee E."/>
            <person name="Macias A.M."/>
            <person name="Hajek A.E."/>
            <person name="De Bivort B.L."/>
            <person name="Kasson M.T."/>
            <person name="De Fine Licht H.H."/>
            <person name="Stajich J.E."/>
        </authorList>
    </citation>
    <scope>NUCLEOTIDE SEQUENCE</scope>
    <source>
        <strain evidence="1">Berkeley</strain>
    </source>
</reference>
<keyword evidence="1" id="KW-0012">Acyltransferase</keyword>
<comment type="caution">
    <text evidence="1">The sequence shown here is derived from an EMBL/GenBank/DDBJ whole genome shotgun (WGS) entry which is preliminary data.</text>
</comment>
<protein>
    <submittedName>
        <fullName evidence="1">Amino-acid acetyltransferase, mitochondrial</fullName>
        <ecNumber evidence="1">2.3.1.1</ecNumber>
    </submittedName>
</protein>
<gene>
    <name evidence="1" type="primary">ARG2_1</name>
    <name evidence="1" type="ORF">DSO57_1034998</name>
</gene>
<organism evidence="1 2">
    <name type="scientific">Entomophthora muscae</name>
    <dbReference type="NCBI Taxonomy" id="34485"/>
    <lineage>
        <taxon>Eukaryota</taxon>
        <taxon>Fungi</taxon>
        <taxon>Fungi incertae sedis</taxon>
        <taxon>Zoopagomycota</taxon>
        <taxon>Entomophthoromycotina</taxon>
        <taxon>Entomophthoromycetes</taxon>
        <taxon>Entomophthorales</taxon>
        <taxon>Entomophthoraceae</taxon>
        <taxon>Entomophthora</taxon>
    </lineage>
</organism>
<dbReference type="Proteomes" id="UP001165960">
    <property type="component" value="Unassembled WGS sequence"/>
</dbReference>
<dbReference type="EMBL" id="QTSX02005271">
    <property type="protein sequence ID" value="KAJ9060050.1"/>
    <property type="molecule type" value="Genomic_DNA"/>
</dbReference>
<evidence type="ECO:0000313" key="1">
    <source>
        <dbReference type="EMBL" id="KAJ9060050.1"/>
    </source>
</evidence>
<name>A0ACC2SCJ9_9FUNG</name>
<sequence length="522" mass="57469">MFVSLIAQSSRLQRRAFSSTSCSSKAQSKIDNRQTRSAHVAQLNSEKELILRVLETIPSKREAKSYTDRFKVKGASPIKNCKSRYPIALVSLTAPLFRSELEQVSRTIACIKRMGVAPILLLENLSWGKNLKNSECLSTENFREMRQYMIQDGLALCEMIERENVKTRLVPSGVFKCKSPNSPTEVDLDPVISSLRTDCIPVLLPISCTSKSAQFASNSLATVSALSKSFSRYNPNPSLIDGKAGDVMKVVVINSRGGIPDENNETINFVNLQDDLEGLVKQAGSWKSETSPDWKRDLDLAYSSLAFLPATTSAVVLSASTIGAVINNLITDKPTVSPSLPQNRDVAHDVTILRYGLKVTNHSSLSSVDMEKLWKLLETSFGKQVDKPRYLSRLDTSLSHLIVAGDYQGLAIVTNEAGGVCYLDKFAVDPQSQGIGVADVLWQQLRQQCPNLMWRSRPDNGVNKWYFERSDGNIALASAPWRMFWYGSAGLARIKGYSRVAGGIPATFLPGGPCHSSQLPPK</sequence>
<accession>A0ACC2SCJ9</accession>
<keyword evidence="2" id="KW-1185">Reference proteome</keyword>